<comment type="cofactor">
    <cofactor evidence="6">
        <name>Mg(2+)</name>
        <dbReference type="ChEBI" id="CHEBI:18420"/>
    </cofactor>
    <cofactor evidence="6">
        <name>Mn(2+)</name>
        <dbReference type="ChEBI" id="CHEBI:29035"/>
    </cofactor>
    <text evidence="6">Mg(2+). Can also accept Mn(2+).</text>
</comment>
<keyword evidence="6" id="KW-0479">Metal-binding</keyword>
<feature type="binding site" evidence="6">
    <location>
        <position position="94"/>
    </location>
    <ligand>
        <name>substrate</name>
    </ligand>
</feature>
<dbReference type="STRING" id="551996.SAMN05192573_10330"/>
<dbReference type="GO" id="GO:0005737">
    <property type="term" value="C:cytoplasm"/>
    <property type="evidence" value="ECO:0007669"/>
    <property type="project" value="UniProtKB-SubCell"/>
</dbReference>
<keyword evidence="6" id="KW-0460">Magnesium</keyword>
<dbReference type="RefSeq" id="WP_091163634.1">
    <property type="nucleotide sequence ID" value="NZ_FNCG01000003.1"/>
</dbReference>
<keyword evidence="6" id="KW-0963">Cytoplasm</keyword>
<name>A0A1G7T4Q7_9SPHI</name>
<feature type="binding site" evidence="6">
    <location>
        <position position="385"/>
    </location>
    <ligand>
        <name>Mg(2+)</name>
        <dbReference type="ChEBI" id="CHEBI:18420"/>
    </ligand>
</feature>
<dbReference type="Proteomes" id="UP000199705">
    <property type="component" value="Unassembled WGS sequence"/>
</dbReference>
<dbReference type="Gene3D" id="3.30.420.40">
    <property type="match status" value="2"/>
</dbReference>
<accession>A0A1G7T4Q7</accession>
<dbReference type="Pfam" id="PF00871">
    <property type="entry name" value="Acetate_kinase"/>
    <property type="match status" value="1"/>
</dbReference>
<feature type="binding site" evidence="6">
    <location>
        <begin position="209"/>
        <end position="213"/>
    </location>
    <ligand>
        <name>ATP</name>
        <dbReference type="ChEBI" id="CHEBI:30616"/>
    </ligand>
</feature>
<proteinExistence type="inferred from homology"/>
<dbReference type="PANTHER" id="PTHR21060:SF15">
    <property type="entry name" value="ACETATE KINASE-RELATED"/>
    <property type="match status" value="1"/>
</dbReference>
<comment type="function">
    <text evidence="6">Catalyzes the formation of acetyl phosphate from acetate and ATP. Can also catalyze the reverse reaction.</text>
</comment>
<evidence type="ECO:0000313" key="9">
    <source>
        <dbReference type="Proteomes" id="UP000199705"/>
    </source>
</evidence>
<evidence type="ECO:0000256" key="2">
    <source>
        <dbReference type="ARBA" id="ARBA00022679"/>
    </source>
</evidence>
<dbReference type="UniPathway" id="UPA00340">
    <property type="reaction ID" value="UER00458"/>
</dbReference>
<dbReference type="GO" id="GO:0008776">
    <property type="term" value="F:acetate kinase activity"/>
    <property type="evidence" value="ECO:0007669"/>
    <property type="project" value="UniProtKB-UniRule"/>
</dbReference>
<comment type="catalytic activity">
    <reaction evidence="6">
        <text>acetate + ATP = acetyl phosphate + ADP</text>
        <dbReference type="Rhea" id="RHEA:11352"/>
        <dbReference type="ChEBI" id="CHEBI:22191"/>
        <dbReference type="ChEBI" id="CHEBI:30089"/>
        <dbReference type="ChEBI" id="CHEBI:30616"/>
        <dbReference type="ChEBI" id="CHEBI:456216"/>
        <dbReference type="EC" id="2.7.2.1"/>
    </reaction>
</comment>
<dbReference type="InterPro" id="IPR004372">
    <property type="entry name" value="Ac/propionate_kinase"/>
</dbReference>
<dbReference type="PROSITE" id="PS01076">
    <property type="entry name" value="ACETATE_KINASE_2"/>
    <property type="match status" value="1"/>
</dbReference>
<dbReference type="AlphaFoldDB" id="A0A1G7T4Q7"/>
<comment type="subcellular location">
    <subcellularLocation>
        <location evidence="6">Cytoplasm</location>
    </subcellularLocation>
</comment>
<dbReference type="GO" id="GO:0006085">
    <property type="term" value="P:acetyl-CoA biosynthetic process"/>
    <property type="evidence" value="ECO:0007669"/>
    <property type="project" value="UniProtKB-UniRule"/>
</dbReference>
<keyword evidence="5 6" id="KW-0067">ATP-binding</keyword>
<comment type="similarity">
    <text evidence="1 6 7">Belongs to the acetokinase family.</text>
</comment>
<feature type="binding site" evidence="6">
    <location>
        <position position="14"/>
    </location>
    <ligand>
        <name>ATP</name>
        <dbReference type="ChEBI" id="CHEBI:30616"/>
    </ligand>
</feature>
<evidence type="ECO:0000256" key="5">
    <source>
        <dbReference type="ARBA" id="ARBA00022840"/>
    </source>
</evidence>
<dbReference type="CDD" id="cd24010">
    <property type="entry name" value="ASKHA_NBD_AcK_PK"/>
    <property type="match status" value="1"/>
</dbReference>
<evidence type="ECO:0000256" key="3">
    <source>
        <dbReference type="ARBA" id="ARBA00022741"/>
    </source>
</evidence>
<dbReference type="InterPro" id="IPR043129">
    <property type="entry name" value="ATPase_NBD"/>
</dbReference>
<dbReference type="GO" id="GO:0006083">
    <property type="term" value="P:acetate metabolic process"/>
    <property type="evidence" value="ECO:0007669"/>
    <property type="project" value="TreeGrafter"/>
</dbReference>
<organism evidence="8 9">
    <name type="scientific">Mucilaginibacter gossypii</name>
    <dbReference type="NCBI Taxonomy" id="551996"/>
    <lineage>
        <taxon>Bacteria</taxon>
        <taxon>Pseudomonadati</taxon>
        <taxon>Bacteroidota</taxon>
        <taxon>Sphingobacteriia</taxon>
        <taxon>Sphingobacteriales</taxon>
        <taxon>Sphingobacteriaceae</taxon>
        <taxon>Mucilaginibacter</taxon>
    </lineage>
</organism>
<dbReference type="HAMAP" id="MF_00020">
    <property type="entry name" value="Acetate_kinase"/>
    <property type="match status" value="1"/>
</dbReference>
<keyword evidence="9" id="KW-1185">Reference proteome</keyword>
<evidence type="ECO:0000256" key="1">
    <source>
        <dbReference type="ARBA" id="ARBA00008748"/>
    </source>
</evidence>
<feature type="site" description="Transition state stabilizer" evidence="6">
    <location>
        <position position="183"/>
    </location>
</feature>
<sequence length="403" mass="43887">MEIFVINSGSSSIKYQLFSQDSSSPLCSGLVERIGQPDALITHKYRQHDEEKVLYIQQQVPDHEAGMQAVGELLTRDGIAVIRDSGQVGAVGHRVVHGGEKLTGTTVITPGVKDKIKALYPLAPLHNPGHIKGIEVSEKIFPQAVQIAVFDTAFHTSLPEKAFRYAIPDSFYKNHGIRVYGFHGISHQYVSGEAMKYLNHTDAKLITIHLGNGCSMAAVNGGKSVDTSMGLTPLDGLIMGTRSGSIDASVLLYLSEQENYSTEQLTTLLNKQSGMQGLTGHNDMRDISALYNNGNDRAELAYEMYAYRIKKFIGAYAAAMNGLDAIVFTAGVGENDALARDLVCRNMDFLGIKLDNAKNSEKGNGIRDLSSPASRARILVVPTNEELEIARQCRQLLGETTGR</sequence>
<feature type="binding site" evidence="6">
    <location>
        <position position="7"/>
    </location>
    <ligand>
        <name>Mg(2+)</name>
        <dbReference type="ChEBI" id="CHEBI:18420"/>
    </ligand>
</feature>
<dbReference type="InterPro" id="IPR023865">
    <property type="entry name" value="Aliphatic_acid_kinase_CS"/>
</dbReference>
<feature type="binding site" evidence="6">
    <location>
        <begin position="283"/>
        <end position="285"/>
    </location>
    <ligand>
        <name>ATP</name>
        <dbReference type="ChEBI" id="CHEBI:30616"/>
    </ligand>
</feature>
<dbReference type="EC" id="2.7.2.1" evidence="6"/>
<keyword evidence="2 6" id="KW-0808">Transferase</keyword>
<keyword evidence="4 6" id="KW-0418">Kinase</keyword>
<protein>
    <recommendedName>
        <fullName evidence="6">Acetate kinase</fullName>
        <ecNumber evidence="6">2.7.2.1</ecNumber>
    </recommendedName>
    <alternativeName>
        <fullName evidence="6">Acetokinase</fullName>
    </alternativeName>
</protein>
<keyword evidence="3 6" id="KW-0547">Nucleotide-binding</keyword>
<dbReference type="NCBIfam" id="TIGR00016">
    <property type="entry name" value="ackA"/>
    <property type="match status" value="1"/>
</dbReference>
<evidence type="ECO:0000256" key="4">
    <source>
        <dbReference type="ARBA" id="ARBA00022777"/>
    </source>
</evidence>
<comment type="pathway">
    <text evidence="6">Metabolic intermediate biosynthesis; acetyl-CoA biosynthesis; acetyl-CoA from acetate: step 1/2.</text>
</comment>
<dbReference type="EMBL" id="FNCG01000003">
    <property type="protein sequence ID" value="SDG30255.1"/>
    <property type="molecule type" value="Genomic_DNA"/>
</dbReference>
<evidence type="ECO:0000256" key="7">
    <source>
        <dbReference type="RuleBase" id="RU003835"/>
    </source>
</evidence>
<comment type="subunit">
    <text evidence="6">Homodimer.</text>
</comment>
<dbReference type="GO" id="GO:0000287">
    <property type="term" value="F:magnesium ion binding"/>
    <property type="evidence" value="ECO:0007669"/>
    <property type="project" value="UniProtKB-UniRule"/>
</dbReference>
<gene>
    <name evidence="6" type="primary">ackA</name>
    <name evidence="8" type="ORF">SAMN05192573_10330</name>
</gene>
<dbReference type="PANTHER" id="PTHR21060">
    <property type="entry name" value="ACETATE KINASE"/>
    <property type="match status" value="1"/>
</dbReference>
<feature type="active site" description="Proton donor/acceptor" evidence="6">
    <location>
        <position position="151"/>
    </location>
</feature>
<dbReference type="GO" id="GO:0005524">
    <property type="term" value="F:ATP binding"/>
    <property type="evidence" value="ECO:0007669"/>
    <property type="project" value="UniProtKB-KW"/>
</dbReference>
<feature type="site" description="Transition state stabilizer" evidence="6">
    <location>
        <position position="242"/>
    </location>
</feature>
<dbReference type="SUPFAM" id="SSF53067">
    <property type="entry name" value="Actin-like ATPase domain"/>
    <property type="match status" value="2"/>
</dbReference>
<dbReference type="InterPro" id="IPR000890">
    <property type="entry name" value="Aliphatic_acid_kin_short-chain"/>
</dbReference>
<dbReference type="PRINTS" id="PR00471">
    <property type="entry name" value="ACETATEKNASE"/>
</dbReference>
<evidence type="ECO:0000256" key="6">
    <source>
        <dbReference type="HAMAP-Rule" id="MF_00020"/>
    </source>
</evidence>
<reference evidence="9" key="1">
    <citation type="submission" date="2016-10" db="EMBL/GenBank/DDBJ databases">
        <authorList>
            <person name="Varghese N."/>
            <person name="Submissions S."/>
        </authorList>
    </citation>
    <scope>NUCLEOTIDE SEQUENCE [LARGE SCALE GENOMIC DNA]</scope>
    <source>
        <strain evidence="9">Gh-67</strain>
    </source>
</reference>
<feature type="binding site" evidence="6">
    <location>
        <begin position="331"/>
        <end position="335"/>
    </location>
    <ligand>
        <name>ATP</name>
        <dbReference type="ChEBI" id="CHEBI:30616"/>
    </ligand>
</feature>
<dbReference type="PIRSF" id="PIRSF000722">
    <property type="entry name" value="Acetate_prop_kin"/>
    <property type="match status" value="1"/>
</dbReference>
<evidence type="ECO:0000313" key="8">
    <source>
        <dbReference type="EMBL" id="SDG30255.1"/>
    </source>
</evidence>